<dbReference type="Gene3D" id="3.40.50.1240">
    <property type="entry name" value="Phosphoglycerate mutase-like"/>
    <property type="match status" value="1"/>
</dbReference>
<comment type="caution">
    <text evidence="2">The sequence shown here is derived from an EMBL/GenBank/DDBJ whole genome shotgun (WGS) entry which is preliminary data.</text>
</comment>
<dbReference type="AlphaFoldDB" id="A0A5N5RJW6"/>
<accession>A0A5N5RJW6</accession>
<dbReference type="PANTHER" id="PTHR20935">
    <property type="entry name" value="PHOSPHOGLYCERATE MUTASE-RELATED"/>
    <property type="match status" value="1"/>
</dbReference>
<dbReference type="RefSeq" id="WP_151916623.1">
    <property type="nucleotide sequence ID" value="NZ_RQSP01000011.1"/>
</dbReference>
<name>A0A5N5RJW6_9BIFI</name>
<dbReference type="InterPro" id="IPR029033">
    <property type="entry name" value="His_PPase_superfam"/>
</dbReference>
<dbReference type="SMART" id="SM00855">
    <property type="entry name" value="PGAM"/>
    <property type="match status" value="1"/>
</dbReference>
<dbReference type="InterPro" id="IPR013078">
    <property type="entry name" value="His_Pase_superF_clade-1"/>
</dbReference>
<gene>
    <name evidence="2" type="ORF">EHS19_04675</name>
</gene>
<protein>
    <submittedName>
        <fullName evidence="2">Phosphoglycerate mutase</fullName>
    </submittedName>
</protein>
<dbReference type="EMBL" id="RQSP01000011">
    <property type="protein sequence ID" value="KAB5607463.1"/>
    <property type="molecule type" value="Genomic_DNA"/>
</dbReference>
<dbReference type="Pfam" id="PF00300">
    <property type="entry name" value="His_Phos_1"/>
    <property type="match status" value="1"/>
</dbReference>
<sequence length="185" mass="20087">MAVKLGKVRKAIGEYDHILIMMRHAQAEPGSLTSDRGRGLTDKGRKQAKTVAKGLLDLGVNPDRIICSGAQRAVETCERMLKVFGDGPKVDYRQSLYDGGMQAILDELGHIKPKTRSALVLGHEPVMSIASQWMADSQSDPSLIDLLNLGFSTASIAVFGSDTPLGEWQLHCGRLLAVISPKDFD</sequence>
<organism evidence="2 3">
    <name type="scientific">Bifidobacterium jacchi</name>
    <dbReference type="NCBI Taxonomy" id="2490545"/>
    <lineage>
        <taxon>Bacteria</taxon>
        <taxon>Bacillati</taxon>
        <taxon>Actinomycetota</taxon>
        <taxon>Actinomycetes</taxon>
        <taxon>Bifidobacteriales</taxon>
        <taxon>Bifidobacteriaceae</taxon>
        <taxon>Bifidobacterium</taxon>
    </lineage>
</organism>
<dbReference type="CDD" id="cd07067">
    <property type="entry name" value="HP_PGM_like"/>
    <property type="match status" value="1"/>
</dbReference>
<keyword evidence="1" id="KW-0378">Hydrolase</keyword>
<keyword evidence="3" id="KW-1185">Reference proteome</keyword>
<dbReference type="GO" id="GO:0016787">
    <property type="term" value="F:hydrolase activity"/>
    <property type="evidence" value="ECO:0007669"/>
    <property type="project" value="UniProtKB-KW"/>
</dbReference>
<dbReference type="Proteomes" id="UP000326336">
    <property type="component" value="Unassembled WGS sequence"/>
</dbReference>
<evidence type="ECO:0000313" key="2">
    <source>
        <dbReference type="EMBL" id="KAB5607463.1"/>
    </source>
</evidence>
<evidence type="ECO:0000256" key="1">
    <source>
        <dbReference type="ARBA" id="ARBA00022801"/>
    </source>
</evidence>
<dbReference type="InterPro" id="IPR051021">
    <property type="entry name" value="Mito_Ser/Thr_phosphatase"/>
</dbReference>
<dbReference type="PANTHER" id="PTHR20935:SF1">
    <property type="entry name" value="SLL1549 PROTEIN"/>
    <property type="match status" value="1"/>
</dbReference>
<dbReference type="OrthoDB" id="9810154at2"/>
<reference evidence="2 3" key="1">
    <citation type="journal article" date="2019" name="Int. J. Syst. Evol. Microbiol.">
        <title>Bifidobacterium jacchi sp. nov., isolated from the faeces of a baby common marmoset (Callithrix jacchus).</title>
        <authorList>
            <person name="Modesto M."/>
            <person name="Watanabe K."/>
            <person name="Arita M."/>
            <person name="Satti M."/>
            <person name="Oki K."/>
            <person name="Sciavilla P."/>
            <person name="Patavino C."/>
            <person name="Camma C."/>
            <person name="Michelini S."/>
            <person name="Sgorbati B."/>
            <person name="Mattarelli P."/>
        </authorList>
    </citation>
    <scope>NUCLEOTIDE SEQUENCE [LARGE SCALE GENOMIC DNA]</scope>
    <source>
        <strain evidence="2 3">MRM 9.3</strain>
    </source>
</reference>
<dbReference type="SUPFAM" id="SSF53254">
    <property type="entry name" value="Phosphoglycerate mutase-like"/>
    <property type="match status" value="1"/>
</dbReference>
<evidence type="ECO:0000313" key="3">
    <source>
        <dbReference type="Proteomes" id="UP000326336"/>
    </source>
</evidence>
<proteinExistence type="predicted"/>